<evidence type="ECO:0000256" key="4">
    <source>
        <dbReference type="PROSITE-ProRule" id="PRU00834"/>
    </source>
</evidence>
<dbReference type="InterPro" id="IPR007853">
    <property type="entry name" value="Znf_DNL-typ"/>
</dbReference>
<dbReference type="GO" id="GO:0051087">
    <property type="term" value="F:protein-folding chaperone binding"/>
    <property type="evidence" value="ECO:0007669"/>
    <property type="project" value="TreeGrafter"/>
</dbReference>
<keyword evidence="3" id="KW-0862">Zinc</keyword>
<evidence type="ECO:0000256" key="3">
    <source>
        <dbReference type="ARBA" id="ARBA00022833"/>
    </source>
</evidence>
<dbReference type="PANTHER" id="PTHR20922">
    <property type="entry name" value="DNL-TYPE ZINC FINGER PROTEIN"/>
    <property type="match status" value="1"/>
</dbReference>
<evidence type="ECO:0000259" key="5">
    <source>
        <dbReference type="PROSITE" id="PS51501"/>
    </source>
</evidence>
<dbReference type="GO" id="GO:0050821">
    <property type="term" value="P:protein stabilization"/>
    <property type="evidence" value="ECO:0007669"/>
    <property type="project" value="TreeGrafter"/>
</dbReference>
<protein>
    <recommendedName>
        <fullName evidence="5">DNL-type domain-containing protein</fullName>
    </recommendedName>
</protein>
<comment type="caution">
    <text evidence="6">The sequence shown here is derived from an EMBL/GenBank/DDBJ whole genome shotgun (WGS) entry which is preliminary data.</text>
</comment>
<keyword evidence="1" id="KW-0479">Metal-binding</keyword>
<evidence type="ECO:0000313" key="7">
    <source>
        <dbReference type="Proteomes" id="UP000232323"/>
    </source>
</evidence>
<dbReference type="Pfam" id="PF05180">
    <property type="entry name" value="zf-DNL"/>
    <property type="match status" value="1"/>
</dbReference>
<dbReference type="OrthoDB" id="512667at2759"/>
<dbReference type="GO" id="GO:0005739">
    <property type="term" value="C:mitochondrion"/>
    <property type="evidence" value="ECO:0007669"/>
    <property type="project" value="TreeGrafter"/>
</dbReference>
<feature type="domain" description="DNL-type" evidence="5">
    <location>
        <begin position="107"/>
        <end position="174"/>
    </location>
</feature>
<dbReference type="GO" id="GO:0030150">
    <property type="term" value="P:protein import into mitochondrial matrix"/>
    <property type="evidence" value="ECO:0007669"/>
    <property type="project" value="TreeGrafter"/>
</dbReference>
<evidence type="ECO:0000256" key="1">
    <source>
        <dbReference type="ARBA" id="ARBA00022723"/>
    </source>
</evidence>
<gene>
    <name evidence="6" type="ORF">CEUSTIGMA_g2324.t1</name>
</gene>
<reference evidence="6 7" key="1">
    <citation type="submission" date="2017-08" db="EMBL/GenBank/DDBJ databases">
        <title>Acidophilic green algal genome provides insights into adaptation to an acidic environment.</title>
        <authorList>
            <person name="Hirooka S."/>
            <person name="Hirose Y."/>
            <person name="Kanesaki Y."/>
            <person name="Higuchi S."/>
            <person name="Fujiwara T."/>
            <person name="Onuma R."/>
            <person name="Era A."/>
            <person name="Ohbayashi R."/>
            <person name="Uzuka A."/>
            <person name="Nozaki H."/>
            <person name="Yoshikawa H."/>
            <person name="Miyagishima S.Y."/>
        </authorList>
    </citation>
    <scope>NUCLEOTIDE SEQUENCE [LARGE SCALE GENOMIC DNA]</scope>
    <source>
        <strain evidence="6 7">NIES-2499</strain>
    </source>
</reference>
<evidence type="ECO:0000313" key="6">
    <source>
        <dbReference type="EMBL" id="GAX74878.1"/>
    </source>
</evidence>
<dbReference type="GO" id="GO:0006457">
    <property type="term" value="P:protein folding"/>
    <property type="evidence" value="ECO:0007669"/>
    <property type="project" value="TreeGrafter"/>
</dbReference>
<accession>A0A250WVM6</accession>
<dbReference type="InterPro" id="IPR024158">
    <property type="entry name" value="Mt_import_TIM15"/>
</dbReference>
<organism evidence="6 7">
    <name type="scientific">Chlamydomonas eustigma</name>
    <dbReference type="NCBI Taxonomy" id="1157962"/>
    <lineage>
        <taxon>Eukaryota</taxon>
        <taxon>Viridiplantae</taxon>
        <taxon>Chlorophyta</taxon>
        <taxon>core chlorophytes</taxon>
        <taxon>Chlorophyceae</taxon>
        <taxon>CS clade</taxon>
        <taxon>Chlamydomonadales</taxon>
        <taxon>Chlamydomonadaceae</taxon>
        <taxon>Chlamydomonas</taxon>
    </lineage>
</organism>
<proteinExistence type="predicted"/>
<dbReference type="STRING" id="1157962.A0A250WVM6"/>
<keyword evidence="2 4" id="KW-0863">Zinc-finger</keyword>
<evidence type="ECO:0000256" key="2">
    <source>
        <dbReference type="ARBA" id="ARBA00022771"/>
    </source>
</evidence>
<name>A0A250WVM6_9CHLO</name>
<dbReference type="PANTHER" id="PTHR20922:SF13">
    <property type="entry name" value="DNL-TYPE ZINC FINGER PROTEIN"/>
    <property type="match status" value="1"/>
</dbReference>
<dbReference type="EMBL" id="BEGY01000009">
    <property type="protein sequence ID" value="GAX74878.1"/>
    <property type="molecule type" value="Genomic_DNA"/>
</dbReference>
<sequence length="174" mass="19942">MMVCNLFPRKPIGDVTPRFSNNTTSRSTHLAQRTNLNLANVKCSNTILKNSLKFFHSAIFLRCSNPERQLPEDVHFEVSNQETSTSEFQYDEETKTMRVQLSALDGDNRRTRLVTFTCNKCGGRTTRAVNPIAWEKGMVYGQCSQCSVWHVLSAKNPKIYEEIRFTDESDKLKP</sequence>
<dbReference type="AlphaFoldDB" id="A0A250WVM6"/>
<dbReference type="PROSITE" id="PS51501">
    <property type="entry name" value="ZF_DNL"/>
    <property type="match status" value="1"/>
</dbReference>
<dbReference type="Proteomes" id="UP000232323">
    <property type="component" value="Unassembled WGS sequence"/>
</dbReference>
<keyword evidence="7" id="KW-1185">Reference proteome</keyword>
<dbReference type="GO" id="GO:0008270">
    <property type="term" value="F:zinc ion binding"/>
    <property type="evidence" value="ECO:0007669"/>
    <property type="project" value="UniProtKB-KW"/>
</dbReference>